<dbReference type="GO" id="GO:0070628">
    <property type="term" value="F:proteasome binding"/>
    <property type="evidence" value="ECO:0007669"/>
    <property type="project" value="TreeGrafter"/>
</dbReference>
<keyword evidence="5" id="KW-0539">Nucleus</keyword>
<protein>
    <submittedName>
        <fullName evidence="9">Uncharacterized protein</fullName>
    </submittedName>
</protein>
<evidence type="ECO:0000259" key="7">
    <source>
        <dbReference type="PROSITE" id="PS51916"/>
    </source>
</evidence>
<feature type="compositionally biased region" description="Polar residues" evidence="6">
    <location>
        <begin position="144"/>
        <end position="153"/>
    </location>
</feature>
<dbReference type="Proteomes" id="UP000054937">
    <property type="component" value="Unassembled WGS sequence"/>
</dbReference>
<dbReference type="InterPro" id="IPR044868">
    <property type="entry name" value="Rpn13/ADRM1_Pru"/>
</dbReference>
<evidence type="ECO:0000256" key="4">
    <source>
        <dbReference type="ARBA" id="ARBA00022942"/>
    </source>
</evidence>
<dbReference type="OrthoDB" id="7777654at2759"/>
<name>A0A0V0QJF0_PSEPJ</name>
<feature type="region of interest" description="Disordered" evidence="6">
    <location>
        <begin position="132"/>
        <end position="159"/>
    </location>
</feature>
<feature type="domain" description="Pru" evidence="8">
    <location>
        <begin position="5"/>
        <end position="124"/>
    </location>
</feature>
<evidence type="ECO:0000256" key="2">
    <source>
        <dbReference type="ARBA" id="ARBA00004496"/>
    </source>
</evidence>
<dbReference type="InterPro" id="IPR038108">
    <property type="entry name" value="RPN13_DEUBAD_sf"/>
</dbReference>
<evidence type="ECO:0000313" key="9">
    <source>
        <dbReference type="EMBL" id="KRX02299.1"/>
    </source>
</evidence>
<dbReference type="Gene3D" id="1.10.2020.20">
    <property type="match status" value="1"/>
</dbReference>
<dbReference type="InterPro" id="IPR038633">
    <property type="entry name" value="Rpn13/ADRM1_Pru_sf"/>
</dbReference>
<accession>A0A0V0QJF0</accession>
<reference evidence="9 10" key="1">
    <citation type="journal article" date="2015" name="Sci. Rep.">
        <title>Genome of the facultative scuticociliatosis pathogen Pseudocohnilembus persalinus provides insight into its virulence through horizontal gene transfer.</title>
        <authorList>
            <person name="Xiong J."/>
            <person name="Wang G."/>
            <person name="Cheng J."/>
            <person name="Tian M."/>
            <person name="Pan X."/>
            <person name="Warren A."/>
            <person name="Jiang C."/>
            <person name="Yuan D."/>
            <person name="Miao W."/>
        </authorList>
    </citation>
    <scope>NUCLEOTIDE SEQUENCE [LARGE SCALE GENOMIC DNA]</scope>
    <source>
        <strain evidence="9">36N120E</strain>
    </source>
</reference>
<comment type="caution">
    <text evidence="9">The sequence shown here is derived from an EMBL/GenBank/DDBJ whole genome shotgun (WGS) entry which is preliminary data.</text>
</comment>
<dbReference type="InterPro" id="IPR044867">
    <property type="entry name" value="DEUBAD_dom"/>
</dbReference>
<keyword evidence="3" id="KW-0963">Cytoplasm</keyword>
<dbReference type="InterPro" id="IPR006773">
    <property type="entry name" value="Rpn13/ADRM1"/>
</dbReference>
<comment type="subcellular location">
    <subcellularLocation>
        <location evidence="2">Cytoplasm</location>
    </subcellularLocation>
    <subcellularLocation>
        <location evidence="1">Nucleus</location>
    </subcellularLocation>
</comment>
<gene>
    <name evidence="9" type="ORF">PPERSA_09916</name>
</gene>
<proteinExistence type="predicted"/>
<dbReference type="GO" id="GO:0008541">
    <property type="term" value="C:proteasome regulatory particle, lid subcomplex"/>
    <property type="evidence" value="ECO:0007669"/>
    <property type="project" value="TreeGrafter"/>
</dbReference>
<dbReference type="PANTHER" id="PTHR12225">
    <property type="entry name" value="ADHESION REGULATING MOLECULE 1 110 KDA CELL MEMBRANE GLYCOPROTEIN"/>
    <property type="match status" value="1"/>
</dbReference>
<dbReference type="GO" id="GO:0005737">
    <property type="term" value="C:cytoplasm"/>
    <property type="evidence" value="ECO:0007669"/>
    <property type="project" value="UniProtKB-SubCell"/>
</dbReference>
<dbReference type="OMA" id="FIKAIMR"/>
<dbReference type="Gene3D" id="2.30.29.70">
    <property type="entry name" value="Proteasomal ubiquitin receptor Rpn13/ADRM1"/>
    <property type="match status" value="1"/>
</dbReference>
<evidence type="ECO:0000313" key="10">
    <source>
        <dbReference type="Proteomes" id="UP000054937"/>
    </source>
</evidence>
<sequence length="320" mass="37179">MDQEEEILDQFQFKCGLMNFDEKSNLVSADKRKGMITISKLANSENATKINWNEEGQNEPEIEYYIFPGKGKCQISKQRQRVFILFNEEEPGFLDPIQFFWFQEKNQTLDEENVQRINNLIDLIDEEEDYEDIDEEDKSDEHQNLINNNYNNSDRNTHNNNIIQNLLNQNRDNNASTSQNQIEQALSQIQFLGQNNAQGQNLFQQMLQAQQQKTAPYLQYLLTPEYLQDIAKDQDFQNALIEYLPQGQQSVHQLLPNMQSPQFKQGIESLDRALSEGQGVQGLLYSFGLNGEIMNNVVDGNEALYQALQKYANDKKNQKD</sequence>
<evidence type="ECO:0000256" key="1">
    <source>
        <dbReference type="ARBA" id="ARBA00004123"/>
    </source>
</evidence>
<feature type="domain" description="DEUBAD" evidence="7">
    <location>
        <begin position="209"/>
        <end position="318"/>
    </location>
</feature>
<dbReference type="InterPro" id="IPR032368">
    <property type="entry name" value="RPN13_DEUBAD"/>
</dbReference>
<organism evidence="9 10">
    <name type="scientific">Pseudocohnilembus persalinus</name>
    <name type="common">Ciliate</name>
    <dbReference type="NCBI Taxonomy" id="266149"/>
    <lineage>
        <taxon>Eukaryota</taxon>
        <taxon>Sar</taxon>
        <taxon>Alveolata</taxon>
        <taxon>Ciliophora</taxon>
        <taxon>Intramacronucleata</taxon>
        <taxon>Oligohymenophorea</taxon>
        <taxon>Scuticociliatia</taxon>
        <taxon>Philasterida</taxon>
        <taxon>Pseudocohnilembidae</taxon>
        <taxon>Pseudocohnilembus</taxon>
    </lineage>
</organism>
<dbReference type="AlphaFoldDB" id="A0A0V0QJF0"/>
<dbReference type="GO" id="GO:0005634">
    <property type="term" value="C:nucleus"/>
    <property type="evidence" value="ECO:0007669"/>
    <property type="project" value="UniProtKB-SubCell"/>
</dbReference>
<dbReference type="EMBL" id="LDAU01000155">
    <property type="protein sequence ID" value="KRX02299.1"/>
    <property type="molecule type" value="Genomic_DNA"/>
</dbReference>
<dbReference type="PROSITE" id="PS51916">
    <property type="entry name" value="DEUBAD"/>
    <property type="match status" value="1"/>
</dbReference>
<evidence type="ECO:0000256" key="3">
    <source>
        <dbReference type="ARBA" id="ARBA00022490"/>
    </source>
</evidence>
<evidence type="ECO:0000259" key="8">
    <source>
        <dbReference type="PROSITE" id="PS51917"/>
    </source>
</evidence>
<dbReference type="PANTHER" id="PTHR12225:SF0">
    <property type="entry name" value="PROTEASOMAL UBIQUITIN RECEPTOR ADRM1"/>
    <property type="match status" value="1"/>
</dbReference>
<dbReference type="Pfam" id="PF16550">
    <property type="entry name" value="RPN13_C"/>
    <property type="match status" value="1"/>
</dbReference>
<dbReference type="GO" id="GO:0061133">
    <property type="term" value="F:endopeptidase activator activity"/>
    <property type="evidence" value="ECO:0007669"/>
    <property type="project" value="TreeGrafter"/>
</dbReference>
<keyword evidence="4" id="KW-0647">Proteasome</keyword>
<dbReference type="Pfam" id="PF04683">
    <property type="entry name" value="Rpn13_ADRM1_Pru"/>
    <property type="match status" value="1"/>
</dbReference>
<dbReference type="PROSITE" id="PS51917">
    <property type="entry name" value="PRU"/>
    <property type="match status" value="1"/>
</dbReference>
<keyword evidence="10" id="KW-1185">Reference proteome</keyword>
<dbReference type="InParanoid" id="A0A0V0QJF0"/>
<evidence type="ECO:0000256" key="5">
    <source>
        <dbReference type="ARBA" id="ARBA00023242"/>
    </source>
</evidence>
<evidence type="ECO:0000256" key="6">
    <source>
        <dbReference type="SAM" id="MobiDB-lite"/>
    </source>
</evidence>